<evidence type="ECO:0000313" key="4">
    <source>
        <dbReference type="Proteomes" id="UP000190435"/>
    </source>
</evidence>
<dbReference type="AlphaFoldDB" id="A0A1T0A8N8"/>
<protein>
    <recommendedName>
        <fullName evidence="1">Phage-Barnase-EndoU-ColicinE5/D-RelE like nuclease 3 domain-containing protein</fullName>
    </recommendedName>
</protein>
<name>A0A1T0A8N8_9GAMM</name>
<feature type="domain" description="Phage-Barnase-EndoU-ColicinE5/D-RelE like nuclease 3" evidence="1">
    <location>
        <begin position="110"/>
        <end position="207"/>
    </location>
</feature>
<evidence type="ECO:0000313" key="2">
    <source>
        <dbReference type="EMBL" id="OOR92093.1"/>
    </source>
</evidence>
<dbReference type="EMBL" id="UGQE01000004">
    <property type="protein sequence ID" value="STZ14449.1"/>
    <property type="molecule type" value="Genomic_DNA"/>
</dbReference>
<dbReference type="Pfam" id="PF18812">
    <property type="entry name" value="PBECR3"/>
    <property type="match status" value="1"/>
</dbReference>
<dbReference type="OrthoDB" id="8614104at2"/>
<proteinExistence type="predicted"/>
<dbReference type="InterPro" id="IPR041301">
    <property type="entry name" value="PBECR3"/>
</dbReference>
<evidence type="ECO:0000313" key="3">
    <source>
        <dbReference type="EMBL" id="STZ14449.1"/>
    </source>
</evidence>
<gene>
    <name evidence="2" type="ORF">B0181_02095</name>
    <name evidence="3" type="ORF">NCTC10293_02043</name>
</gene>
<dbReference type="EMBL" id="MUXU01000017">
    <property type="protein sequence ID" value="OOR92093.1"/>
    <property type="molecule type" value="Genomic_DNA"/>
</dbReference>
<dbReference type="RefSeq" id="WP_078275834.1">
    <property type="nucleotide sequence ID" value="NZ_CAACXO010000006.1"/>
</dbReference>
<dbReference type="Proteomes" id="UP000190435">
    <property type="component" value="Unassembled WGS sequence"/>
</dbReference>
<sequence length="218" mass="24715">MVVKVWLATQDSAFQDRVLGKTQAELFRNGGLTPKDFANLQLDKNFRPLTLAEIKKIEPLGFDKAFKTAKPISDATFAESLRMAQMTANSTNKAQSMSFRKRNALGQKWVVANISKNVQQTLGAKTGEVWLSDDTLMKMVVHHPEQANMTLFSSVQRILDGATKVVKKDDLNVVYFSQQGKNYIVVVKATKDRKELYLTTIYQADEKEFYRQIKKATQ</sequence>
<dbReference type="STRING" id="34060.B0181_02095"/>
<keyword evidence="4" id="KW-1185">Reference proteome</keyword>
<evidence type="ECO:0000313" key="5">
    <source>
        <dbReference type="Proteomes" id="UP000255279"/>
    </source>
</evidence>
<evidence type="ECO:0000259" key="1">
    <source>
        <dbReference type="Pfam" id="PF18812"/>
    </source>
</evidence>
<accession>A0A1T0A8N8</accession>
<reference evidence="2 4" key="1">
    <citation type="submission" date="2017-02" db="EMBL/GenBank/DDBJ databases">
        <title>Draft genome sequence of Moraxella caviae CCUG 355 type strain.</title>
        <authorList>
            <person name="Engstrom-Jakobsson H."/>
            <person name="Salva-Serra F."/>
            <person name="Thorell K."/>
            <person name="Gonzales-Siles L."/>
            <person name="Karlsson R."/>
            <person name="Boulund F."/>
            <person name="Engstrand L."/>
            <person name="Moore E."/>
        </authorList>
    </citation>
    <scope>NUCLEOTIDE SEQUENCE [LARGE SCALE GENOMIC DNA]</scope>
    <source>
        <strain evidence="2 4">CCUG 355</strain>
    </source>
</reference>
<dbReference type="Proteomes" id="UP000255279">
    <property type="component" value="Unassembled WGS sequence"/>
</dbReference>
<organism evidence="2 4">
    <name type="scientific">Moraxella caviae</name>
    <dbReference type="NCBI Taxonomy" id="34060"/>
    <lineage>
        <taxon>Bacteria</taxon>
        <taxon>Pseudomonadati</taxon>
        <taxon>Pseudomonadota</taxon>
        <taxon>Gammaproteobacteria</taxon>
        <taxon>Moraxellales</taxon>
        <taxon>Moraxellaceae</taxon>
        <taxon>Moraxella</taxon>
    </lineage>
</organism>
<reference evidence="3 5" key="2">
    <citation type="submission" date="2018-06" db="EMBL/GenBank/DDBJ databases">
        <authorList>
            <consortium name="Pathogen Informatics"/>
            <person name="Doyle S."/>
        </authorList>
    </citation>
    <scope>NUCLEOTIDE SEQUENCE [LARGE SCALE GENOMIC DNA]</scope>
    <source>
        <strain evidence="3 5">NCTC10293</strain>
    </source>
</reference>